<dbReference type="SUPFAM" id="SSF55073">
    <property type="entry name" value="Nucleotide cyclase"/>
    <property type="match status" value="1"/>
</dbReference>
<evidence type="ECO:0000259" key="1">
    <source>
        <dbReference type="PROSITE" id="PS50112"/>
    </source>
</evidence>
<dbReference type="PROSITE" id="PS50883">
    <property type="entry name" value="EAL"/>
    <property type="match status" value="1"/>
</dbReference>
<evidence type="ECO:0000313" key="6">
    <source>
        <dbReference type="Proteomes" id="UP001387447"/>
    </source>
</evidence>
<dbReference type="Proteomes" id="UP001387447">
    <property type="component" value="Unassembled WGS sequence"/>
</dbReference>
<dbReference type="InterPro" id="IPR035965">
    <property type="entry name" value="PAS-like_dom_sf"/>
</dbReference>
<name>A0ABU9ESU1_LIMFS</name>
<dbReference type="PROSITE" id="PS50112">
    <property type="entry name" value="PAS"/>
    <property type="match status" value="1"/>
</dbReference>
<dbReference type="Gene3D" id="3.30.450.20">
    <property type="entry name" value="PAS domain"/>
    <property type="match status" value="1"/>
</dbReference>
<dbReference type="EMBL" id="JBBWYZ010000029">
    <property type="protein sequence ID" value="MEK9515039.1"/>
    <property type="molecule type" value="Genomic_DNA"/>
</dbReference>
<sequence>MNDLDAYRRQLVPPINIDESIVARGNSCSENDSAHGLSVEMIEHLKLLATAVCCADDSVVITTANLEFPGPAIVFVNKAFTRMTGYGPTEAIGQTPRILQGEKTDRMILERMKLDLMAGEVFYGQTINYRKDGSEFVNEWHIEPIYNDRQQITHYLAIQRDVTERQNQHNRLIYEANHDSLTGLYNRGYFITELQKAIDRTQNCQDYLFGLLFMDVDRFKLINDSFGHQAGDQLLIEIGDRLQSCIRPQDILSRWGGDEFAIIIDDIQDLSEISQLTNKIQQTIKKPIILGEDHLETVTSLSIGIALSSMGYNCSADMLRDADTALYRAKDRGKGSYAIFTQAMHHRVRQQLQLETDLRYALKREELLLNYQPIISMKTNRIVGCEVLLRWEHGTLGLISPEQFIPMAEETGLIVKMGDWVIEQACIQAKQWECIYQDAPPFLSVNLSTKQLINQGIVEKIKEILEATKCSPELIRFELTETAIAESTEVAVTTLRKIKDLGIRLCIDDFGTGHSSLSRLSCFPIDTLKIDRSFIQGMSASEHQTKIAYAIVKLAQSLGMETIAEGIENLEQFCQLKSWGCELAQGFLMAQPIASKIFQEVLNQNLIYPLEC</sequence>
<dbReference type="Gene3D" id="3.20.20.450">
    <property type="entry name" value="EAL domain"/>
    <property type="match status" value="1"/>
</dbReference>
<dbReference type="Pfam" id="PF00990">
    <property type="entry name" value="GGDEF"/>
    <property type="match status" value="1"/>
</dbReference>
<dbReference type="InterPro" id="IPR029787">
    <property type="entry name" value="Nucleotide_cyclase"/>
</dbReference>
<feature type="domain" description="GGDEF" evidence="4">
    <location>
        <begin position="207"/>
        <end position="342"/>
    </location>
</feature>
<dbReference type="RefSeq" id="WP_368663288.1">
    <property type="nucleotide sequence ID" value="NZ_JBBWYZ010000029.1"/>
</dbReference>
<dbReference type="SMART" id="SM00267">
    <property type="entry name" value="GGDEF"/>
    <property type="match status" value="1"/>
</dbReference>
<dbReference type="PROSITE" id="PS50113">
    <property type="entry name" value="PAC"/>
    <property type="match status" value="1"/>
</dbReference>
<dbReference type="NCBIfam" id="TIGR00229">
    <property type="entry name" value="sensory_box"/>
    <property type="match status" value="1"/>
</dbReference>
<dbReference type="Pfam" id="PF13426">
    <property type="entry name" value="PAS_9"/>
    <property type="match status" value="1"/>
</dbReference>
<dbReference type="InterPro" id="IPR043128">
    <property type="entry name" value="Rev_trsase/Diguanyl_cyclase"/>
</dbReference>
<evidence type="ECO:0000259" key="3">
    <source>
        <dbReference type="PROSITE" id="PS50883"/>
    </source>
</evidence>
<dbReference type="PANTHER" id="PTHR44757">
    <property type="entry name" value="DIGUANYLATE CYCLASE DGCP"/>
    <property type="match status" value="1"/>
</dbReference>
<dbReference type="PROSITE" id="PS50887">
    <property type="entry name" value="GGDEF"/>
    <property type="match status" value="1"/>
</dbReference>
<dbReference type="InterPro" id="IPR001610">
    <property type="entry name" value="PAC"/>
</dbReference>
<dbReference type="SUPFAM" id="SSF55785">
    <property type="entry name" value="PYP-like sensor domain (PAS domain)"/>
    <property type="match status" value="1"/>
</dbReference>
<gene>
    <name evidence="5" type="ORF">AAEJ74_26305</name>
</gene>
<dbReference type="Gene3D" id="3.30.70.270">
    <property type="match status" value="1"/>
</dbReference>
<dbReference type="InterPro" id="IPR000700">
    <property type="entry name" value="PAS-assoc_C"/>
</dbReference>
<evidence type="ECO:0000259" key="4">
    <source>
        <dbReference type="PROSITE" id="PS50887"/>
    </source>
</evidence>
<dbReference type="CDD" id="cd00130">
    <property type="entry name" value="PAS"/>
    <property type="match status" value="1"/>
</dbReference>
<dbReference type="PANTHER" id="PTHR44757:SF2">
    <property type="entry name" value="BIOFILM ARCHITECTURE MAINTENANCE PROTEIN MBAA"/>
    <property type="match status" value="1"/>
</dbReference>
<comment type="caution">
    <text evidence="5">The sequence shown here is derived from an EMBL/GenBank/DDBJ whole genome shotgun (WGS) entry which is preliminary data.</text>
</comment>
<dbReference type="InterPro" id="IPR035919">
    <property type="entry name" value="EAL_sf"/>
</dbReference>
<protein>
    <submittedName>
        <fullName evidence="5">EAL domain-containing protein</fullName>
    </submittedName>
</protein>
<dbReference type="SUPFAM" id="SSF141868">
    <property type="entry name" value="EAL domain-like"/>
    <property type="match status" value="1"/>
</dbReference>
<feature type="domain" description="PAS" evidence="1">
    <location>
        <begin position="70"/>
        <end position="95"/>
    </location>
</feature>
<dbReference type="CDD" id="cd01948">
    <property type="entry name" value="EAL"/>
    <property type="match status" value="1"/>
</dbReference>
<organism evidence="5 6">
    <name type="scientific">Limnospira fusiformis PMC 851.14</name>
    <dbReference type="NCBI Taxonomy" id="2219512"/>
    <lineage>
        <taxon>Bacteria</taxon>
        <taxon>Bacillati</taxon>
        <taxon>Cyanobacteriota</taxon>
        <taxon>Cyanophyceae</taxon>
        <taxon>Oscillatoriophycideae</taxon>
        <taxon>Oscillatoriales</taxon>
        <taxon>Sirenicapillariaceae</taxon>
        <taxon>Limnospira</taxon>
    </lineage>
</organism>
<feature type="domain" description="EAL" evidence="3">
    <location>
        <begin position="351"/>
        <end position="606"/>
    </location>
</feature>
<evidence type="ECO:0000313" key="5">
    <source>
        <dbReference type="EMBL" id="MEK9515039.1"/>
    </source>
</evidence>
<proteinExistence type="predicted"/>
<keyword evidence="6" id="KW-1185">Reference proteome</keyword>
<dbReference type="InterPro" id="IPR000014">
    <property type="entry name" value="PAS"/>
</dbReference>
<reference evidence="5 6" key="1">
    <citation type="journal article" date="2024" name="Front. Microbiol.">
        <title>Transcriptomic insights into the dominance of two phototrophs throughout the water column of a tropical hypersaline-alkaline crater lake (Dziani Dzaha, Mayotte).</title>
        <authorList>
            <person name="Duperron S."/>
            <person name="Halary S."/>
            <person name="Bouly J.-P."/>
            <person name="Roussel T."/>
            <person name="Hugoni M."/>
            <person name="Bruto M."/>
            <person name="Oger P."/>
            <person name="Duval C."/>
            <person name="Woo A."/>
            <person name="Jezequiel D."/>
            <person name="Ader M."/>
            <person name="Leboulanger C."/>
            <person name="Agogue H."/>
            <person name="Grossi V."/>
            <person name="Trousselier M."/>
            <person name="Bernard C."/>
        </authorList>
    </citation>
    <scope>NUCLEOTIDE SEQUENCE [LARGE SCALE GENOMIC DNA]</scope>
    <source>
        <strain evidence="5 6">PMC 851.14</strain>
    </source>
</reference>
<feature type="domain" description="PAC" evidence="2">
    <location>
        <begin position="120"/>
        <end position="174"/>
    </location>
</feature>
<dbReference type="SMART" id="SM00052">
    <property type="entry name" value="EAL"/>
    <property type="match status" value="1"/>
</dbReference>
<evidence type="ECO:0000259" key="2">
    <source>
        <dbReference type="PROSITE" id="PS50113"/>
    </source>
</evidence>
<dbReference type="SMART" id="SM00086">
    <property type="entry name" value="PAC"/>
    <property type="match status" value="1"/>
</dbReference>
<dbReference type="InterPro" id="IPR000160">
    <property type="entry name" value="GGDEF_dom"/>
</dbReference>
<dbReference type="NCBIfam" id="TIGR00254">
    <property type="entry name" value="GGDEF"/>
    <property type="match status" value="1"/>
</dbReference>
<accession>A0ABU9ESU1</accession>
<dbReference type="CDD" id="cd01949">
    <property type="entry name" value="GGDEF"/>
    <property type="match status" value="1"/>
</dbReference>
<dbReference type="InterPro" id="IPR001633">
    <property type="entry name" value="EAL_dom"/>
</dbReference>
<dbReference type="Pfam" id="PF00563">
    <property type="entry name" value="EAL"/>
    <property type="match status" value="1"/>
</dbReference>
<dbReference type="InterPro" id="IPR052155">
    <property type="entry name" value="Biofilm_reg_signaling"/>
</dbReference>